<dbReference type="OrthoDB" id="3030719at2759"/>
<proteinExistence type="predicted"/>
<reference evidence="1" key="1">
    <citation type="submission" date="2022-07" db="EMBL/GenBank/DDBJ databases">
        <title>Genome Sequence of Agrocybe chaxingu.</title>
        <authorList>
            <person name="Buettner E."/>
        </authorList>
    </citation>
    <scope>NUCLEOTIDE SEQUENCE</scope>
    <source>
        <strain evidence="1">MP-N11</strain>
    </source>
</reference>
<accession>A0A9W8JXQ9</accession>
<comment type="caution">
    <text evidence="1">The sequence shown here is derived from an EMBL/GenBank/DDBJ whole genome shotgun (WGS) entry which is preliminary data.</text>
</comment>
<organism evidence="1 2">
    <name type="scientific">Agrocybe chaxingu</name>
    <dbReference type="NCBI Taxonomy" id="84603"/>
    <lineage>
        <taxon>Eukaryota</taxon>
        <taxon>Fungi</taxon>
        <taxon>Dikarya</taxon>
        <taxon>Basidiomycota</taxon>
        <taxon>Agaricomycotina</taxon>
        <taxon>Agaricomycetes</taxon>
        <taxon>Agaricomycetidae</taxon>
        <taxon>Agaricales</taxon>
        <taxon>Agaricineae</taxon>
        <taxon>Strophariaceae</taxon>
        <taxon>Agrocybe</taxon>
    </lineage>
</organism>
<dbReference type="Proteomes" id="UP001148786">
    <property type="component" value="Unassembled WGS sequence"/>
</dbReference>
<evidence type="ECO:0008006" key="3">
    <source>
        <dbReference type="Google" id="ProtNLM"/>
    </source>
</evidence>
<dbReference type="InterPro" id="IPR032675">
    <property type="entry name" value="LRR_dom_sf"/>
</dbReference>
<gene>
    <name evidence="1" type="ORF">NLJ89_g7232</name>
</gene>
<dbReference type="AlphaFoldDB" id="A0A9W8JXQ9"/>
<evidence type="ECO:0000313" key="1">
    <source>
        <dbReference type="EMBL" id="KAJ3505791.1"/>
    </source>
</evidence>
<dbReference type="Gene3D" id="1.20.1280.50">
    <property type="match status" value="1"/>
</dbReference>
<dbReference type="EMBL" id="JANKHO010000842">
    <property type="protein sequence ID" value="KAJ3505791.1"/>
    <property type="molecule type" value="Genomic_DNA"/>
</dbReference>
<name>A0A9W8JXQ9_9AGAR</name>
<protein>
    <recommendedName>
        <fullName evidence="3">F-box domain-containing protein</fullName>
    </recommendedName>
</protein>
<sequence length="518" mass="58919">MCLCTVCGEDGAGQYPTGPLRGNLLCHSCLELRNLEAQIADIDLKSSHIEDDYFNHRFPPEIASHIFVFAISGPETPENEHLSPLTLGAVSRRWREIAWSTPRLWTRVPVNLKAFFHRPKELLLQWIARSGELPLSIHIFYDVSESGSAQHAASFADIFGTINELALRWETLSLRIPFSLYPRLHSKCDEVPLLKRVIIQPPWFIEDYVFDYSGEILDVCAVPPLPWTVMIRESPFTSICINWSNVTTLQFSQISVIDCLRLFQQAPQMTQCSLDITHSERVRRLDSTITVPHLTKLNIRFLTNEVTAGTFLDSITLPALKHLEYHESINYTALSALFTRSSCSLASLNIRNWQDLMPSTQSLLQVLRASPSLGDLRISMTQLPKDFFDSLSGPSSVDVSNQVVLLPMLRSFYYRGKLTFDWTSFINCLDSRQHIQGEDGRPLLRSIDLSLWTIQRDLYLPLYYIDEPTAAHICRLVEHGIDVRIMNGAEDMLQYSRKFHEESGFGLQAQSLIKASTG</sequence>
<evidence type="ECO:0000313" key="2">
    <source>
        <dbReference type="Proteomes" id="UP001148786"/>
    </source>
</evidence>
<keyword evidence="2" id="KW-1185">Reference proteome</keyword>
<dbReference type="Gene3D" id="3.80.10.10">
    <property type="entry name" value="Ribonuclease Inhibitor"/>
    <property type="match status" value="1"/>
</dbReference>